<dbReference type="Proteomes" id="UP000316008">
    <property type="component" value="Unassembled WGS sequence"/>
</dbReference>
<dbReference type="RefSeq" id="WP_144332103.1">
    <property type="nucleotide sequence ID" value="NZ_VLPL01000002.1"/>
</dbReference>
<evidence type="ECO:0000313" key="1">
    <source>
        <dbReference type="EMBL" id="TSJ46566.1"/>
    </source>
</evidence>
<dbReference type="GO" id="GO:0006313">
    <property type="term" value="P:DNA transposition"/>
    <property type="evidence" value="ECO:0007669"/>
    <property type="project" value="InterPro"/>
</dbReference>
<dbReference type="GO" id="GO:0003677">
    <property type="term" value="F:DNA binding"/>
    <property type="evidence" value="ECO:0007669"/>
    <property type="project" value="InterPro"/>
</dbReference>
<evidence type="ECO:0000313" key="2">
    <source>
        <dbReference type="Proteomes" id="UP000316008"/>
    </source>
</evidence>
<reference evidence="1 2" key="1">
    <citation type="submission" date="2019-07" db="EMBL/GenBank/DDBJ databases">
        <authorList>
            <person name="Huq M.A."/>
        </authorList>
    </citation>
    <scope>NUCLEOTIDE SEQUENCE [LARGE SCALE GENOMIC DNA]</scope>
    <source>
        <strain evidence="1 2">MAH-3</strain>
    </source>
</reference>
<dbReference type="Pfam" id="PF03400">
    <property type="entry name" value="DDE_Tnp_IS1"/>
    <property type="match status" value="1"/>
</dbReference>
<dbReference type="OrthoDB" id="1086493at2"/>
<accession>A0A556N2Y6</accession>
<dbReference type="PANTHER" id="PTHR33293:SF2">
    <property type="entry name" value="TRANSPOSASE"/>
    <property type="match status" value="1"/>
</dbReference>
<dbReference type="InterPro" id="IPR005063">
    <property type="entry name" value="Transposase_27"/>
</dbReference>
<sequence>MLRNEKRAIISTTCFRGVGELMSCTDCSNKLIKYGKTKNGKQRYYCCHCLKSQVLKPCKPGYGNKFNKQIVQFTKEGLGIRSTARILEIAPSTVIRKILAIADGIVPSRILNGLRIQVDEMHTFIQNKKREIYIIYSWDQELKRALSLAVGTRSKANLRRVINPLLNSEIESINTDRYSGYRGVVPKKFHTTFKRRNNGIERQNLNLRTHLKRLSRRTICFSKSKEMLEAVLKIYFWV</sequence>
<proteinExistence type="predicted"/>
<keyword evidence="2" id="KW-1185">Reference proteome</keyword>
<dbReference type="AlphaFoldDB" id="A0A556N2Y6"/>
<dbReference type="InterPro" id="IPR051354">
    <property type="entry name" value="Transposase_27_IS1"/>
</dbReference>
<protein>
    <submittedName>
        <fullName evidence="1">IS1 family transposase</fullName>
    </submittedName>
</protein>
<dbReference type="NCBIfam" id="NF033558">
    <property type="entry name" value="transpos_IS1"/>
    <property type="match status" value="1"/>
</dbReference>
<gene>
    <name evidence="1" type="ORF">FO442_05245</name>
</gene>
<comment type="caution">
    <text evidence="1">The sequence shown here is derived from an EMBL/GenBank/DDBJ whole genome shotgun (WGS) entry which is preliminary data.</text>
</comment>
<dbReference type="EMBL" id="VLPL01000002">
    <property type="protein sequence ID" value="TSJ46566.1"/>
    <property type="molecule type" value="Genomic_DNA"/>
</dbReference>
<dbReference type="GO" id="GO:0004803">
    <property type="term" value="F:transposase activity"/>
    <property type="evidence" value="ECO:0007669"/>
    <property type="project" value="InterPro"/>
</dbReference>
<name>A0A556N2Y6_9FLAO</name>
<dbReference type="PANTHER" id="PTHR33293">
    <property type="entry name" value="INSERTION ELEMENT IS1 1 PROTEIN INSB-RELATED"/>
    <property type="match status" value="1"/>
</dbReference>
<organism evidence="1 2">
    <name type="scientific">Fluviicola chungangensis</name>
    <dbReference type="NCBI Taxonomy" id="2597671"/>
    <lineage>
        <taxon>Bacteria</taxon>
        <taxon>Pseudomonadati</taxon>
        <taxon>Bacteroidota</taxon>
        <taxon>Flavobacteriia</taxon>
        <taxon>Flavobacteriales</taxon>
        <taxon>Crocinitomicaceae</taxon>
        <taxon>Fluviicola</taxon>
    </lineage>
</organism>